<proteinExistence type="predicted"/>
<accession>A0ABV2DM71</accession>
<name>A0ABV2DM71_9HYPH</name>
<reference evidence="1 2" key="1">
    <citation type="submission" date="2024-06" db="EMBL/GenBank/DDBJ databases">
        <authorList>
            <person name="Kim D.-U."/>
        </authorList>
    </citation>
    <scope>NUCLEOTIDE SEQUENCE [LARGE SCALE GENOMIC DNA]</scope>
    <source>
        <strain evidence="1 2">KACC15460</strain>
    </source>
</reference>
<dbReference type="NCBIfam" id="NF038032">
    <property type="entry name" value="CehA_McbA_metalo"/>
    <property type="match status" value="1"/>
</dbReference>
<dbReference type="EMBL" id="JBEWSZ010000003">
    <property type="protein sequence ID" value="MET2831200.1"/>
    <property type="molecule type" value="Genomic_DNA"/>
</dbReference>
<evidence type="ECO:0000313" key="2">
    <source>
        <dbReference type="Proteomes" id="UP001548832"/>
    </source>
</evidence>
<sequence length="626" mass="68263">MRLPPGVSLNAIGELDTDDRGDQIGIDLGTVISARRVLDYKESDWLSHLPDAQPAPSDSEVIVEYSAHPDARIFLRTEDGTLLAEELASFDNTSANSDQRKLEAMLIPSTMKPVKFVIVEKGTTVPVAARLHVHGPNGEYLPPKGHHRKVNVGLFEDNFAEFANGLNQYAYVNGQCTIDLPFGSVFVEISKGLEVQPIRRIIDINEHTEAITFELDKVLHWRERGWVSSDTHVHFLSPQTALLEGQAEGVNVVNLLASQWGEMFSNVGDFDGRTTLGAKDFGGDGEFLVRVGTENRQQVLGHISLLGYEGAMIDPLCTGGPDEAAIGDPLETTMAEWAERCRRQGGLVVMPHAPNPQAERAADIVLGLVDALEIMSFNPRRWQISAFALADWYRYLNIGYQLPLVAGSDKMDAASLLGGIRTYARLGANDFTFRTWMDCIRGGDTFVTVGPLVNVTVEGRLPGSKISLPAGGGTIGVHWEVEAVSVRASAVEVIRNGLVVEQAKYDDLSLSGQCSLNITESCWVAIRIRGSVAGRDTDIAAHTSAVFIEVDGRAIFATSDAVAVLAQIEGSIAYLDTLAPRSSEAKQARMRAALELAHHRLHHQLHHHGVGHQHTPVHSIHIAHEH</sequence>
<dbReference type="SUPFAM" id="SSF89550">
    <property type="entry name" value="PHP domain-like"/>
    <property type="match status" value="1"/>
</dbReference>
<dbReference type="InterPro" id="IPR016195">
    <property type="entry name" value="Pol/histidinol_Pase-like"/>
</dbReference>
<keyword evidence="2" id="KW-1185">Reference proteome</keyword>
<dbReference type="Proteomes" id="UP001548832">
    <property type="component" value="Unassembled WGS sequence"/>
</dbReference>
<dbReference type="RefSeq" id="WP_354463311.1">
    <property type="nucleotide sequence ID" value="NZ_JBEWSZ010000003.1"/>
</dbReference>
<dbReference type="Gene3D" id="3.20.20.140">
    <property type="entry name" value="Metal-dependent hydrolases"/>
    <property type="match status" value="1"/>
</dbReference>
<organism evidence="1 2">
    <name type="scientific">Mesorhizobium shangrilense</name>
    <dbReference type="NCBI Taxonomy" id="460060"/>
    <lineage>
        <taxon>Bacteria</taxon>
        <taxon>Pseudomonadati</taxon>
        <taxon>Pseudomonadota</taxon>
        <taxon>Alphaproteobacteria</taxon>
        <taxon>Hyphomicrobiales</taxon>
        <taxon>Phyllobacteriaceae</taxon>
        <taxon>Mesorhizobium</taxon>
    </lineage>
</organism>
<gene>
    <name evidence="1" type="ORF">ABVQ20_29960</name>
</gene>
<protein>
    <submittedName>
        <fullName evidence="1">CehA/McbA family metallohydrolase</fullName>
    </submittedName>
</protein>
<comment type="caution">
    <text evidence="1">The sequence shown here is derived from an EMBL/GenBank/DDBJ whole genome shotgun (WGS) entry which is preliminary data.</text>
</comment>
<evidence type="ECO:0000313" key="1">
    <source>
        <dbReference type="EMBL" id="MET2831200.1"/>
    </source>
</evidence>